<feature type="region of interest" description="Disordered" evidence="2">
    <location>
        <begin position="1774"/>
        <end position="1802"/>
    </location>
</feature>
<reference evidence="3 4" key="1">
    <citation type="submission" date="2019-02" db="EMBL/GenBank/DDBJ databases">
        <title>Deep-cultivation of Planctomycetes and their phenomic and genomic characterization uncovers novel biology.</title>
        <authorList>
            <person name="Wiegand S."/>
            <person name="Jogler M."/>
            <person name="Boedeker C."/>
            <person name="Pinto D."/>
            <person name="Vollmers J."/>
            <person name="Rivas-Marin E."/>
            <person name="Kohn T."/>
            <person name="Peeters S.H."/>
            <person name="Heuer A."/>
            <person name="Rast P."/>
            <person name="Oberbeckmann S."/>
            <person name="Bunk B."/>
            <person name="Jeske O."/>
            <person name="Meyerdierks A."/>
            <person name="Storesund J.E."/>
            <person name="Kallscheuer N."/>
            <person name="Luecker S."/>
            <person name="Lage O.M."/>
            <person name="Pohl T."/>
            <person name="Merkel B.J."/>
            <person name="Hornburger P."/>
            <person name="Mueller R.-W."/>
            <person name="Bruemmer F."/>
            <person name="Labrenz M."/>
            <person name="Spormann A.M."/>
            <person name="Op den Camp H."/>
            <person name="Overmann J."/>
            <person name="Amann R."/>
            <person name="Jetten M.S.M."/>
            <person name="Mascher T."/>
            <person name="Medema M.H."/>
            <person name="Devos D.P."/>
            <person name="Kaster A.-K."/>
            <person name="Ovreas L."/>
            <person name="Rohde M."/>
            <person name="Galperin M.Y."/>
            <person name="Jogler C."/>
        </authorList>
    </citation>
    <scope>NUCLEOTIDE SEQUENCE [LARGE SCALE GENOMIC DNA]</scope>
    <source>
        <strain evidence="3 4">Pan216</strain>
    </source>
</reference>
<dbReference type="InterPro" id="IPR013425">
    <property type="entry name" value="Autotrns_rpt"/>
</dbReference>
<dbReference type="NCBIfam" id="TIGR02601">
    <property type="entry name" value="autotrns_rpt"/>
    <property type="match status" value="2"/>
</dbReference>
<dbReference type="InterPro" id="IPR013783">
    <property type="entry name" value="Ig-like_fold"/>
</dbReference>
<dbReference type="InterPro" id="IPR011050">
    <property type="entry name" value="Pectin_lyase_fold/virulence"/>
</dbReference>
<organism evidence="3 4">
    <name type="scientific">Kolteria novifilia</name>
    <dbReference type="NCBI Taxonomy" id="2527975"/>
    <lineage>
        <taxon>Bacteria</taxon>
        <taxon>Pseudomonadati</taxon>
        <taxon>Planctomycetota</taxon>
        <taxon>Planctomycetia</taxon>
        <taxon>Kolteriales</taxon>
        <taxon>Kolteriaceae</taxon>
        <taxon>Kolteria</taxon>
    </lineage>
</organism>
<evidence type="ECO:0000256" key="1">
    <source>
        <dbReference type="ARBA" id="ARBA00022729"/>
    </source>
</evidence>
<keyword evidence="4" id="KW-1185">Reference proteome</keyword>
<dbReference type="OrthoDB" id="230391at2"/>
<feature type="region of interest" description="Disordered" evidence="2">
    <location>
        <begin position="1838"/>
        <end position="1861"/>
    </location>
</feature>
<protein>
    <submittedName>
        <fullName evidence="3">Autotransporter-associated beta strand repeat protein</fullName>
    </submittedName>
</protein>
<accession>A0A518BB80</accession>
<sequence length="1861" mass="192516">MVIPLSIVPDASRRLSHRVSDDHVVAHVASFEILEQRIVPAIVANPNEVFWRGNVSSDFFHPGNWSGGTTPGAADVAVFDETAWSFVVDIGSSSLNIGGMRFRNDSTNTYQITGDALGYGGSIDFADCHGIELTSANRGDVVFESSLDLNASVAGTMVVNNSQPDGDLFVRGDVHLDTDLYITANRPVDIDGAILDGSGSGGLVKDGDDRLELDGINTFSGAINVLDGVLEGDVDSIATDVVLQSDSETNRYAFLVFDFDGSLEESFSHEISGSGDVVKTGNGTLVFDTNHLYAGATIIAEGTLVVDAGDAIGDVGTVIVHQDGNLVVRTSETIGSLHGSLDSVVTLELGTMLTVDVSLYNNATFAGDLDATATETLRKIGDGTLTLSPSTNSVGTIQVGAGVLQLDRTHTGNVTVNLGAALTGDGTVSGATSIVGGYLSPGEASAASPLGTHTTDVLNLAVGVLKVDLHGPTPVDHDLLVASTSVNLVGASLIPQLGFTPSQPETLIFIQNTGSSPVIGQFNGYLQGVPVVDPLGLYKYTLDYQAGDGNDVAIIIDPLVVLPPPPTVSSIVNSSRTLNSSSARAVVNFSAPVVGVDVSDFSLVRTGTATGRIASVTSNDPSGMSYVVELADLAGTGELRLRLNDNDSIVDSFSQALAGALNGSLTGPRILVDLTPPTLESITRRSSNADGETLDFVVQFSKEVTGVDARAFEVVSTGSAIASIVGVTAVDQDTYRVTIGNIGGVGTLGLRPASATTRIKDLAGNLMAPASGLLPDAYTINRLALQVASFELLASDGPMTDDGRPLINDATPTFRLVLSAGALASGDVRVQLDTDGDGGFANGAATVSLAGTRTVIDVTATQPLTDGPARVRARIVDPVGNELLTGEVLLEIDQSGPEVVEQRAEQLVEDGVAAGIRYFLTFDEVVSPPDFGSLNLVGTDASGNEFDASVALSVAMVDADQWVVEAFLGENGFPSGSYRLEVEPSMVTDRAGNPLGSPSSISFFFEKATIGIESVLIAGPRLDQLPTHLYVNFDDALGIKDSDGNYSRDGDLEVSFPSLSGGSVSATIGVEQEGMSPDGPALVEAQASAVDGEVLFTLHFDRSLDEDEALRALNYELTRSNGERVALRNDQFRYDAATNVVTLRVSDRGNVGYTLAIDGRGDLDIDPATATDLSNYLLERLVEQPGGGSQWVPVELSSPLYSQDGDRVILVPAAGTEFALGRYRLTITGIETFDGAGLENGSYLAELDVALTEGASGINPEVIARNLAALDAVVSQLTSDVDQAVSSVLSSNLADDLLAAMRNEIAANAGADSAVIANVVSQRLIDIFQGNLAATFESLGFQGSEFVVLWGHDARFLFEIPSNGLKGGRVGYELDGGAQVIEVDGAIFLDDPASGLSLAIVPLSPDGELVATGGLTRVDGDSVEPDLDFKLLVHGASDATNQVGAMLFGSDGSVSQKVLTDTPLGDAQSVGLEATGALSGIDPLLQQINNLVIAEIESILGPLSELQGQFLIVWFDPVGATLTDSNGRRIGAADGQSFNEIPGAYYSGDGENELWVIPNSLAGDYQLTLVGDGTSYRGGINLVSDGTVSTTLLGGSLPNGTFGASNQLALVIDFDDVLPTPSPSNPAPANPQGDGGFVSSGGGPFSLLFGGLSLLRTTSEFASTLLLNTTSVSGFGTLESGPSTAGADIGRNRTDFPTFGGLLGEDSIVDEVFSSIQRGSLIDATLGRIGLESLPATRDGIGQLAASVGAIYSPKTHGIATVLQGLAGLIGDASDEEADGTSGEAATAPEANDSTSLDGSGTSFDAEIEAIARAIAPVDQDDADPQVAMLAAGMLAGTVAAERSDRKSPRPPFRQRPERSV</sequence>
<gene>
    <name evidence="3" type="ORF">Pan216_51240</name>
</gene>
<dbReference type="KEGG" id="knv:Pan216_51240"/>
<feature type="compositionally biased region" description="Polar residues" evidence="2">
    <location>
        <begin position="1792"/>
        <end position="1802"/>
    </location>
</feature>
<dbReference type="SUPFAM" id="SSF51126">
    <property type="entry name" value="Pectin lyase-like"/>
    <property type="match status" value="1"/>
</dbReference>
<dbReference type="Gene3D" id="2.60.40.10">
    <property type="entry name" value="Immunoglobulins"/>
    <property type="match status" value="1"/>
</dbReference>
<name>A0A518BB80_9BACT</name>
<dbReference type="Proteomes" id="UP000317093">
    <property type="component" value="Chromosome"/>
</dbReference>
<evidence type="ECO:0000256" key="2">
    <source>
        <dbReference type="SAM" id="MobiDB-lite"/>
    </source>
</evidence>
<keyword evidence="1" id="KW-0732">Signal</keyword>
<proteinExistence type="predicted"/>
<evidence type="ECO:0000313" key="3">
    <source>
        <dbReference type="EMBL" id="QDU64235.1"/>
    </source>
</evidence>
<dbReference type="EMBL" id="CP036279">
    <property type="protein sequence ID" value="QDU64235.1"/>
    <property type="molecule type" value="Genomic_DNA"/>
</dbReference>
<dbReference type="RefSeq" id="WP_145262292.1">
    <property type="nucleotide sequence ID" value="NZ_CP036279.1"/>
</dbReference>
<evidence type="ECO:0000313" key="4">
    <source>
        <dbReference type="Proteomes" id="UP000317093"/>
    </source>
</evidence>
<dbReference type="Pfam" id="PF12951">
    <property type="entry name" value="PATR"/>
    <property type="match status" value="3"/>
</dbReference>